<evidence type="ECO:0000256" key="1">
    <source>
        <dbReference type="ARBA" id="ARBA00022737"/>
    </source>
</evidence>
<dbReference type="Pfam" id="PF07719">
    <property type="entry name" value="TPR_2"/>
    <property type="match status" value="1"/>
</dbReference>
<dbReference type="Pfam" id="PF13414">
    <property type="entry name" value="TPR_11"/>
    <property type="match status" value="1"/>
</dbReference>
<dbReference type="AlphaFoldDB" id="A0A382CU43"/>
<dbReference type="PROSITE" id="PS50005">
    <property type="entry name" value="TPR"/>
    <property type="match status" value="3"/>
</dbReference>
<keyword evidence="2" id="KW-0802">TPR repeat</keyword>
<reference evidence="3" key="1">
    <citation type="submission" date="2018-05" db="EMBL/GenBank/DDBJ databases">
        <authorList>
            <person name="Lanie J.A."/>
            <person name="Ng W.-L."/>
            <person name="Kazmierczak K.M."/>
            <person name="Andrzejewski T.M."/>
            <person name="Davidsen T.M."/>
            <person name="Wayne K.J."/>
            <person name="Tettelin H."/>
            <person name="Glass J.I."/>
            <person name="Rusch D."/>
            <person name="Podicherti R."/>
            <person name="Tsui H.-C.T."/>
            <person name="Winkler M.E."/>
        </authorList>
    </citation>
    <scope>NUCLEOTIDE SEQUENCE</scope>
</reference>
<sequence length="216" mass="24184">MTLLPSENLTIDQAIAKAIQATKQGEENVARELYHAVLKHQPNHRIARKNLSKLNAKRPTAQIEKSQIATPLQSQILDLVNLFHSNEMVRTEDGCRALLQTHPKSLDLLNLLGASLERQGKLREAAEAYSNAIQLKPDFVEGYNNRGNVLKELGQLDDALNDYDNSIQLNPDYAEAYYNRGNAQEQAGKLDAAVEDYDKAIRLNPDIAQAHYNRGN</sequence>
<protein>
    <submittedName>
        <fullName evidence="3">Uncharacterized protein</fullName>
    </submittedName>
</protein>
<organism evidence="3">
    <name type="scientific">marine metagenome</name>
    <dbReference type="NCBI Taxonomy" id="408172"/>
    <lineage>
        <taxon>unclassified sequences</taxon>
        <taxon>metagenomes</taxon>
        <taxon>ecological metagenomes</taxon>
    </lineage>
</organism>
<accession>A0A382CU43</accession>
<dbReference type="PROSITE" id="PS50293">
    <property type="entry name" value="TPR_REGION"/>
    <property type="match status" value="2"/>
</dbReference>
<keyword evidence="1" id="KW-0677">Repeat</keyword>
<dbReference type="InterPro" id="IPR013105">
    <property type="entry name" value="TPR_2"/>
</dbReference>
<evidence type="ECO:0000256" key="2">
    <source>
        <dbReference type="ARBA" id="ARBA00022803"/>
    </source>
</evidence>
<evidence type="ECO:0000313" key="3">
    <source>
        <dbReference type="EMBL" id="SVB28827.1"/>
    </source>
</evidence>
<dbReference type="EMBL" id="UINC01035816">
    <property type="protein sequence ID" value="SVB28827.1"/>
    <property type="molecule type" value="Genomic_DNA"/>
</dbReference>
<gene>
    <name evidence="3" type="ORF">METZ01_LOCUS181681</name>
</gene>
<dbReference type="InterPro" id="IPR019734">
    <property type="entry name" value="TPR_rpt"/>
</dbReference>
<dbReference type="Gene3D" id="1.25.40.10">
    <property type="entry name" value="Tetratricopeptide repeat domain"/>
    <property type="match status" value="2"/>
</dbReference>
<dbReference type="SUPFAM" id="SSF48452">
    <property type="entry name" value="TPR-like"/>
    <property type="match status" value="1"/>
</dbReference>
<dbReference type="PANTHER" id="PTHR44858">
    <property type="entry name" value="TETRATRICOPEPTIDE REPEAT PROTEIN 6"/>
    <property type="match status" value="1"/>
</dbReference>
<dbReference type="InterPro" id="IPR050498">
    <property type="entry name" value="Ycf3"/>
</dbReference>
<name>A0A382CU43_9ZZZZ</name>
<dbReference type="PANTHER" id="PTHR44858:SF1">
    <property type="entry name" value="UDP-N-ACETYLGLUCOSAMINE--PEPTIDE N-ACETYLGLUCOSAMINYLTRANSFERASE SPINDLY-RELATED"/>
    <property type="match status" value="1"/>
</dbReference>
<feature type="non-terminal residue" evidence="3">
    <location>
        <position position="216"/>
    </location>
</feature>
<proteinExistence type="predicted"/>
<dbReference type="InterPro" id="IPR011990">
    <property type="entry name" value="TPR-like_helical_dom_sf"/>
</dbReference>
<dbReference type="SMART" id="SM00028">
    <property type="entry name" value="TPR"/>
    <property type="match status" value="4"/>
</dbReference>